<dbReference type="Proteomes" id="UP000521748">
    <property type="component" value="Unassembled WGS sequence"/>
</dbReference>
<dbReference type="PANTHER" id="PTHR41913">
    <property type="entry name" value="DUF1684 DOMAIN-CONTAINING PROTEIN"/>
    <property type="match status" value="1"/>
</dbReference>
<evidence type="ECO:0000313" key="1">
    <source>
        <dbReference type="EMBL" id="NYE94703.1"/>
    </source>
</evidence>
<organism evidence="1 2">
    <name type="scientific">Psychromicrobium silvestre</name>
    <dbReference type="NCBI Taxonomy" id="1645614"/>
    <lineage>
        <taxon>Bacteria</taxon>
        <taxon>Bacillati</taxon>
        <taxon>Actinomycetota</taxon>
        <taxon>Actinomycetes</taxon>
        <taxon>Micrococcales</taxon>
        <taxon>Micrococcaceae</taxon>
        <taxon>Psychromicrobium</taxon>
    </lineage>
</organism>
<keyword evidence="2" id="KW-1185">Reference proteome</keyword>
<sequence>MSERASAQNAVEVADWRLRTFELYAEVRTRYEQDPQAAHSFWIAERNRLFAEHPASALSAAAKSSFTGLNIASYDPAYRFQASPTAERRGETYRVQTGTDGVVEFECLGTLDLPTLGSLALWRHQGYGGGIFLPFRDSGAGKAGGSYGGGRYLLDSIKGSLLGYTEEEEPRLVIDFNFAYNPSCAYDESWACPLPGPANRLSVEVPVGELTAL</sequence>
<accession>A0A7Y9LSC8</accession>
<proteinExistence type="predicted"/>
<evidence type="ECO:0000313" key="2">
    <source>
        <dbReference type="Proteomes" id="UP000521748"/>
    </source>
</evidence>
<dbReference type="RefSeq" id="WP_179388432.1">
    <property type="nucleotide sequence ID" value="NZ_JACBYQ010000001.1"/>
</dbReference>
<dbReference type="Pfam" id="PF07920">
    <property type="entry name" value="DUF1684"/>
    <property type="match status" value="1"/>
</dbReference>
<protein>
    <recommendedName>
        <fullName evidence="3">DUF1684 domain-containing protein</fullName>
    </recommendedName>
</protein>
<evidence type="ECO:0008006" key="3">
    <source>
        <dbReference type="Google" id="ProtNLM"/>
    </source>
</evidence>
<reference evidence="1 2" key="1">
    <citation type="submission" date="2020-07" db="EMBL/GenBank/DDBJ databases">
        <title>Sequencing the genomes of 1000 actinobacteria strains.</title>
        <authorList>
            <person name="Klenk H.-P."/>
        </authorList>
    </citation>
    <scope>NUCLEOTIDE SEQUENCE [LARGE SCALE GENOMIC DNA]</scope>
    <source>
        <strain evidence="1 2">DSM 102047</strain>
    </source>
</reference>
<comment type="caution">
    <text evidence="1">The sequence shown here is derived from an EMBL/GenBank/DDBJ whole genome shotgun (WGS) entry which is preliminary data.</text>
</comment>
<dbReference type="PANTHER" id="PTHR41913:SF1">
    <property type="entry name" value="DUF1684 DOMAIN-CONTAINING PROTEIN"/>
    <property type="match status" value="1"/>
</dbReference>
<dbReference type="InterPro" id="IPR012467">
    <property type="entry name" value="DUF1684"/>
</dbReference>
<gene>
    <name evidence="1" type="ORF">FHU41_000924</name>
</gene>
<dbReference type="AlphaFoldDB" id="A0A7Y9LSC8"/>
<name>A0A7Y9LSC8_9MICC</name>
<dbReference type="EMBL" id="JACBYQ010000001">
    <property type="protein sequence ID" value="NYE94703.1"/>
    <property type="molecule type" value="Genomic_DNA"/>
</dbReference>